<dbReference type="InterPro" id="IPR036779">
    <property type="entry name" value="LysM_dom_sf"/>
</dbReference>
<proteinExistence type="predicted"/>
<organism evidence="3 4">
    <name type="scientific">Cytobacillus gottheilii</name>
    <dbReference type="NCBI Taxonomy" id="859144"/>
    <lineage>
        <taxon>Bacteria</taxon>
        <taxon>Bacillati</taxon>
        <taxon>Bacillota</taxon>
        <taxon>Bacilli</taxon>
        <taxon>Bacillales</taxon>
        <taxon>Bacillaceae</taxon>
        <taxon>Cytobacillus</taxon>
    </lineage>
</organism>
<gene>
    <name evidence="3" type="ORF">J1899_10260</name>
</gene>
<feature type="transmembrane region" description="Helical" evidence="1">
    <location>
        <begin position="7"/>
        <end position="29"/>
    </location>
</feature>
<evidence type="ECO:0000313" key="3">
    <source>
        <dbReference type="EMBL" id="QVY63397.1"/>
    </source>
</evidence>
<dbReference type="PROSITE" id="PS51782">
    <property type="entry name" value="LYSM"/>
    <property type="match status" value="1"/>
</dbReference>
<reference evidence="3 4" key="1">
    <citation type="submission" date="2021-03" db="EMBL/GenBank/DDBJ databases">
        <title>The first data on the complete genome of the tetrodotoxin-producing bacterium.</title>
        <authorList>
            <person name="Melnikova D.I."/>
            <person name="Nijland R."/>
            <person name="Magarlamov T.Y."/>
        </authorList>
    </citation>
    <scope>NUCLEOTIDE SEQUENCE [LARGE SCALE GENOMIC DNA]</scope>
    <source>
        <strain evidence="3 4">1839</strain>
    </source>
</reference>
<dbReference type="InterPro" id="IPR018392">
    <property type="entry name" value="LysM"/>
</dbReference>
<sequence length="106" mass="12157">MKKLWNSYCYAIILVFLSIAGSLILSFQLEDQEDDQYMIVTVNENDSLWGIAEQFAEEHHFSTAEFVQWMETHNGITNGKIHPGDTVSIPVKADEDQYITELASRE</sequence>
<evidence type="ECO:0000313" key="4">
    <source>
        <dbReference type="Proteomes" id="UP000679247"/>
    </source>
</evidence>
<evidence type="ECO:0000256" key="1">
    <source>
        <dbReference type="SAM" id="Phobius"/>
    </source>
</evidence>
<dbReference type="Pfam" id="PF01476">
    <property type="entry name" value="LysM"/>
    <property type="match status" value="1"/>
</dbReference>
<keyword evidence="4" id="KW-1185">Reference proteome</keyword>
<feature type="domain" description="LysM" evidence="2">
    <location>
        <begin position="38"/>
        <end position="89"/>
    </location>
</feature>
<keyword evidence="1" id="KW-0472">Membrane</keyword>
<protein>
    <submittedName>
        <fullName evidence="3">LysM peptidoglycan-binding domain-containing protein</fullName>
    </submittedName>
</protein>
<dbReference type="Gene3D" id="3.10.350.10">
    <property type="entry name" value="LysM domain"/>
    <property type="match status" value="1"/>
</dbReference>
<evidence type="ECO:0000259" key="2">
    <source>
        <dbReference type="PROSITE" id="PS51782"/>
    </source>
</evidence>
<dbReference type="EMBL" id="CP071709">
    <property type="protein sequence ID" value="QVY63397.1"/>
    <property type="molecule type" value="Genomic_DNA"/>
</dbReference>
<dbReference type="CDD" id="cd00118">
    <property type="entry name" value="LysM"/>
    <property type="match status" value="1"/>
</dbReference>
<dbReference type="RefSeq" id="WP_066446289.1">
    <property type="nucleotide sequence ID" value="NZ_CANKUS010000002.1"/>
</dbReference>
<accession>A0ABX8FH88</accession>
<dbReference type="Proteomes" id="UP000679247">
    <property type="component" value="Chromosome"/>
</dbReference>
<name>A0ABX8FH88_9BACI</name>
<keyword evidence="1" id="KW-0812">Transmembrane</keyword>
<keyword evidence="1" id="KW-1133">Transmembrane helix</keyword>